<sequence>MHASEKVPINVWSNNGSPGLRYCLNFFNSTSYCEDAVDAPNPLSFTVPYSVDPFTIRIELTNINSQDVILIDNLYYEGRICEEVDDDESASTAEENSSSVAVSKVNHLMEDLECSVRKSPVYEVKAEKQNHLVNGHVARDAFAGGAELEPIGGAMTFDIGSNSEPEQPPPIAVQETVGQIDQDGKLNSTEERAADLLACEELACDFNHNHSCFYKLNGFGSTLVSKQLLFMKMAPLDLSHYARCLDVNVGYVYVGKNHVDTSNEIFVMESPKFRISSDARLTFDVYLRSHSPQLKVSA</sequence>
<dbReference type="OMA" id="HASEKVP"/>
<reference evidence="3" key="1">
    <citation type="submission" date="2016-04" db="UniProtKB">
        <authorList>
            <consortium name="WormBaseParasite"/>
        </authorList>
    </citation>
    <scope>IDENTIFICATION</scope>
</reference>
<evidence type="ECO:0000313" key="1">
    <source>
        <dbReference type="EMBL" id="VDO48507.1"/>
    </source>
</evidence>
<evidence type="ECO:0000313" key="3">
    <source>
        <dbReference type="WBParaSite" id="HPLM_0001330401-mRNA-1"/>
    </source>
</evidence>
<name>A0A158QPU6_HAEPC</name>
<dbReference type="Proteomes" id="UP000268014">
    <property type="component" value="Unassembled WGS sequence"/>
</dbReference>
<gene>
    <name evidence="1" type="ORF">HPLM_LOCUS13296</name>
</gene>
<dbReference type="AlphaFoldDB" id="A0A158QPU6"/>
<evidence type="ECO:0000313" key="2">
    <source>
        <dbReference type="Proteomes" id="UP000268014"/>
    </source>
</evidence>
<dbReference type="EMBL" id="UZAF01018152">
    <property type="protein sequence ID" value="VDO48507.1"/>
    <property type="molecule type" value="Genomic_DNA"/>
</dbReference>
<organism evidence="3">
    <name type="scientific">Haemonchus placei</name>
    <name type="common">Barber's pole worm</name>
    <dbReference type="NCBI Taxonomy" id="6290"/>
    <lineage>
        <taxon>Eukaryota</taxon>
        <taxon>Metazoa</taxon>
        <taxon>Ecdysozoa</taxon>
        <taxon>Nematoda</taxon>
        <taxon>Chromadorea</taxon>
        <taxon>Rhabditida</taxon>
        <taxon>Rhabditina</taxon>
        <taxon>Rhabditomorpha</taxon>
        <taxon>Strongyloidea</taxon>
        <taxon>Trichostrongylidae</taxon>
        <taxon>Haemonchus</taxon>
    </lineage>
</organism>
<dbReference type="OrthoDB" id="5868689at2759"/>
<keyword evidence="2" id="KW-1185">Reference proteome</keyword>
<dbReference type="WBParaSite" id="HPLM_0001330401-mRNA-1">
    <property type="protein sequence ID" value="HPLM_0001330401-mRNA-1"/>
    <property type="gene ID" value="HPLM_0001330401"/>
</dbReference>
<protein>
    <submittedName>
        <fullName evidence="3">PITH domain-containing protein</fullName>
    </submittedName>
</protein>
<dbReference type="STRING" id="6290.A0A158QPU6"/>
<proteinExistence type="predicted"/>
<reference evidence="1 2" key="2">
    <citation type="submission" date="2018-11" db="EMBL/GenBank/DDBJ databases">
        <authorList>
            <consortium name="Pathogen Informatics"/>
        </authorList>
    </citation>
    <scope>NUCLEOTIDE SEQUENCE [LARGE SCALE GENOMIC DNA]</scope>
    <source>
        <strain evidence="1 2">MHpl1</strain>
    </source>
</reference>
<accession>A0A158QPU6</accession>